<accession>A0ACC6V273</accession>
<dbReference type="Proteomes" id="UP000033636">
    <property type="component" value="Unassembled WGS sequence"/>
</dbReference>
<dbReference type="EMBL" id="JZWT02000019">
    <property type="protein sequence ID" value="MFB6491043.1"/>
    <property type="molecule type" value="Genomic_DNA"/>
</dbReference>
<organism evidence="1 2">
    <name type="scientific">Thermoproteus sp. AZ2</name>
    <dbReference type="NCBI Taxonomy" id="1609232"/>
    <lineage>
        <taxon>Archaea</taxon>
        <taxon>Thermoproteota</taxon>
        <taxon>Thermoprotei</taxon>
        <taxon>Thermoproteales</taxon>
        <taxon>Thermoproteaceae</taxon>
        <taxon>Thermoproteus</taxon>
    </lineage>
</organism>
<sequence length="294" mass="31871">MIVVDGLGKRFGDIWALDSVTFSVDGGRVVSVLGPNGAGKTTLVRILITELLPTKGRAEVAGLDVVKDAERLRERIAAVPQEGSPIGFLTPLEFVYAYLLLRGYPRREARRRALEALDSLELREVKDREIQTLSGGTKRRVMLAAVLAADADVVFLDEPTTGLDVISRRMVWNAISAMRDGGATILLTTHYVEEAQMLSDVVVLLNRGKVVDVGPPGALVEKVPGRYVVEAYMPGEPPIPPHIAIGGRAIYFVDKPEEVAGKLVDAGARVGIRPKSLEDYVILKMGYEQGGEDS</sequence>
<keyword evidence="1" id="KW-0547">Nucleotide-binding</keyword>
<reference evidence="1" key="1">
    <citation type="submission" date="2024-07" db="EMBL/GenBank/DDBJ databases">
        <title>Metagenome and Metagenome-Assembled Genomes of Archaea from a hot spring from the geothermal field of Los Azufres, Mexico.</title>
        <authorList>
            <person name="Marin-Paredes R."/>
            <person name="Martinez-Romero E."/>
            <person name="Servin-Garciduenas L.E."/>
        </authorList>
    </citation>
    <scope>NUCLEOTIDE SEQUENCE</scope>
</reference>
<name>A0ACC6V273_9CREN</name>
<comment type="caution">
    <text evidence="1">The sequence shown here is derived from an EMBL/GenBank/DDBJ whole genome shotgun (WGS) entry which is preliminary data.</text>
</comment>
<proteinExistence type="predicted"/>
<gene>
    <name evidence="1" type="ORF">TU35_007370</name>
</gene>
<keyword evidence="1" id="KW-0067">ATP-binding</keyword>
<evidence type="ECO:0000313" key="1">
    <source>
        <dbReference type="EMBL" id="MFB6491043.1"/>
    </source>
</evidence>
<evidence type="ECO:0000313" key="2">
    <source>
        <dbReference type="Proteomes" id="UP000033636"/>
    </source>
</evidence>
<protein>
    <submittedName>
        <fullName evidence="1">ABC transporter ATP-binding protein</fullName>
    </submittedName>
</protein>